<gene>
    <name evidence="2" type="ORF">DILT_LOCUS12856</name>
</gene>
<feature type="region of interest" description="Disordered" evidence="1">
    <location>
        <begin position="33"/>
        <end position="142"/>
    </location>
</feature>
<evidence type="ECO:0000313" key="3">
    <source>
        <dbReference type="Proteomes" id="UP000281553"/>
    </source>
</evidence>
<accession>A0A3P7PAY9</accession>
<evidence type="ECO:0000256" key="1">
    <source>
        <dbReference type="SAM" id="MobiDB-lite"/>
    </source>
</evidence>
<name>A0A3P7PAY9_DIBLA</name>
<dbReference type="Proteomes" id="UP000281553">
    <property type="component" value="Unassembled WGS sequence"/>
</dbReference>
<protein>
    <submittedName>
        <fullName evidence="2">Uncharacterized protein</fullName>
    </submittedName>
</protein>
<feature type="compositionally biased region" description="Polar residues" evidence="1">
    <location>
        <begin position="118"/>
        <end position="140"/>
    </location>
</feature>
<evidence type="ECO:0000313" key="2">
    <source>
        <dbReference type="EMBL" id="VDN17162.1"/>
    </source>
</evidence>
<reference evidence="2 3" key="1">
    <citation type="submission" date="2018-11" db="EMBL/GenBank/DDBJ databases">
        <authorList>
            <consortium name="Pathogen Informatics"/>
        </authorList>
    </citation>
    <scope>NUCLEOTIDE SEQUENCE [LARGE SCALE GENOMIC DNA]</scope>
</reference>
<organism evidence="2 3">
    <name type="scientific">Dibothriocephalus latus</name>
    <name type="common">Fish tapeworm</name>
    <name type="synonym">Diphyllobothrium latum</name>
    <dbReference type="NCBI Taxonomy" id="60516"/>
    <lineage>
        <taxon>Eukaryota</taxon>
        <taxon>Metazoa</taxon>
        <taxon>Spiralia</taxon>
        <taxon>Lophotrochozoa</taxon>
        <taxon>Platyhelminthes</taxon>
        <taxon>Cestoda</taxon>
        <taxon>Eucestoda</taxon>
        <taxon>Diphyllobothriidea</taxon>
        <taxon>Diphyllobothriidae</taxon>
        <taxon>Dibothriocephalus</taxon>
    </lineage>
</organism>
<feature type="compositionally biased region" description="Polar residues" evidence="1">
    <location>
        <begin position="33"/>
        <end position="45"/>
    </location>
</feature>
<sequence>MARLVLESWSYTGTINRAIDLNLAYQALRTRLGSSRPESVGQTSTQDREPTPTKNRGGGRRSRDQHQTQFQRRNRETKNDPSEQQRVISPPGDVEEASKHSDSPATTLTAEGTKVTPVHQQPTSGTSNVVGNELTGQGSYVQHRYNLRQMARRTNSGPPDSTTSKL</sequence>
<dbReference type="AlphaFoldDB" id="A0A3P7PAY9"/>
<feature type="compositionally biased region" description="Basic and acidic residues" evidence="1">
    <location>
        <begin position="73"/>
        <end position="83"/>
    </location>
</feature>
<keyword evidence="3" id="KW-1185">Reference proteome</keyword>
<dbReference type="EMBL" id="UYRU01067923">
    <property type="protein sequence ID" value="VDN17162.1"/>
    <property type="molecule type" value="Genomic_DNA"/>
</dbReference>
<proteinExistence type="predicted"/>